<keyword evidence="2" id="KW-0732">Signal</keyword>
<organism evidence="3 4">
    <name type="scientific">Massilia pinisoli</name>
    <dbReference type="NCBI Taxonomy" id="1772194"/>
    <lineage>
        <taxon>Bacteria</taxon>
        <taxon>Pseudomonadati</taxon>
        <taxon>Pseudomonadota</taxon>
        <taxon>Betaproteobacteria</taxon>
        <taxon>Burkholderiales</taxon>
        <taxon>Oxalobacteraceae</taxon>
        <taxon>Telluria group</taxon>
        <taxon>Massilia</taxon>
    </lineage>
</organism>
<proteinExistence type="predicted"/>
<comment type="caution">
    <text evidence="3">The sequence shown here is derived from an EMBL/GenBank/DDBJ whole genome shotgun (WGS) entry which is preliminary data.</text>
</comment>
<dbReference type="Proteomes" id="UP001204151">
    <property type="component" value="Unassembled WGS sequence"/>
</dbReference>
<evidence type="ECO:0000256" key="2">
    <source>
        <dbReference type="SAM" id="SignalP"/>
    </source>
</evidence>
<accession>A0ABT1ZKW3</accession>
<sequence>MKRTNRAFVGALLAAAAGLALADDVMSPEQATRYLAQMKAVGEACETRHPNLKDAVARSWVSGWDEPTRAWAAGLMKTEAFQRALEAARKAQAAAGQPTEKDCNAMYGNFPPQAPADEKH</sequence>
<evidence type="ECO:0000256" key="1">
    <source>
        <dbReference type="SAM" id="MobiDB-lite"/>
    </source>
</evidence>
<dbReference type="EMBL" id="JANUGW010000002">
    <property type="protein sequence ID" value="MCS0580541.1"/>
    <property type="molecule type" value="Genomic_DNA"/>
</dbReference>
<evidence type="ECO:0000313" key="4">
    <source>
        <dbReference type="Proteomes" id="UP001204151"/>
    </source>
</evidence>
<feature type="chain" id="PRO_5045844314" description="Secreted protein" evidence="2">
    <location>
        <begin position="23"/>
        <end position="120"/>
    </location>
</feature>
<feature type="signal peptide" evidence="2">
    <location>
        <begin position="1"/>
        <end position="22"/>
    </location>
</feature>
<feature type="region of interest" description="Disordered" evidence="1">
    <location>
        <begin position="92"/>
        <end position="120"/>
    </location>
</feature>
<gene>
    <name evidence="3" type="ORF">NX784_02960</name>
</gene>
<dbReference type="RefSeq" id="WP_258815209.1">
    <property type="nucleotide sequence ID" value="NZ_JANUGW010000002.1"/>
</dbReference>
<evidence type="ECO:0008006" key="5">
    <source>
        <dbReference type="Google" id="ProtNLM"/>
    </source>
</evidence>
<name>A0ABT1ZKW3_9BURK</name>
<keyword evidence="4" id="KW-1185">Reference proteome</keyword>
<reference evidence="3 4" key="1">
    <citation type="submission" date="2022-08" db="EMBL/GenBank/DDBJ databases">
        <title>Reclassification of Massilia species as members of the genera Telluria, Duganella, Pseudoduganella, Mokoshia gen. nov. and Zemynaea gen. nov. using orthogonal and non-orthogonal genome-based approaches.</title>
        <authorList>
            <person name="Bowman J.P."/>
        </authorList>
    </citation>
    <scope>NUCLEOTIDE SEQUENCE [LARGE SCALE GENOMIC DNA]</scope>
    <source>
        <strain evidence="3 4">JCM 31316</strain>
    </source>
</reference>
<protein>
    <recommendedName>
        <fullName evidence="5">Secreted protein</fullName>
    </recommendedName>
</protein>
<evidence type="ECO:0000313" key="3">
    <source>
        <dbReference type="EMBL" id="MCS0580541.1"/>
    </source>
</evidence>